<keyword evidence="2" id="KW-1185">Reference proteome</keyword>
<sequence>MMVTLQSQYAKKVAKFSDVPFSASFSLSCIICEASLLRLSFYFFAATFSSDRMSPYPYTHPLHTHKTHVISKKELP</sequence>
<evidence type="ECO:0000313" key="1">
    <source>
        <dbReference type="EMBL" id="KAI3739518.1"/>
    </source>
</evidence>
<organism evidence="1 2">
    <name type="scientific">Cichorium intybus</name>
    <name type="common">Chicory</name>
    <dbReference type="NCBI Taxonomy" id="13427"/>
    <lineage>
        <taxon>Eukaryota</taxon>
        <taxon>Viridiplantae</taxon>
        <taxon>Streptophyta</taxon>
        <taxon>Embryophyta</taxon>
        <taxon>Tracheophyta</taxon>
        <taxon>Spermatophyta</taxon>
        <taxon>Magnoliopsida</taxon>
        <taxon>eudicotyledons</taxon>
        <taxon>Gunneridae</taxon>
        <taxon>Pentapetalae</taxon>
        <taxon>asterids</taxon>
        <taxon>campanulids</taxon>
        <taxon>Asterales</taxon>
        <taxon>Asteraceae</taxon>
        <taxon>Cichorioideae</taxon>
        <taxon>Cichorieae</taxon>
        <taxon>Cichoriinae</taxon>
        <taxon>Cichorium</taxon>
    </lineage>
</organism>
<reference evidence="1 2" key="2">
    <citation type="journal article" date="2022" name="Mol. Ecol. Resour.">
        <title>The genomes of chicory, endive, great burdock and yacon provide insights into Asteraceae paleo-polyploidization history and plant inulin production.</title>
        <authorList>
            <person name="Fan W."/>
            <person name="Wang S."/>
            <person name="Wang H."/>
            <person name="Wang A."/>
            <person name="Jiang F."/>
            <person name="Liu H."/>
            <person name="Zhao H."/>
            <person name="Xu D."/>
            <person name="Zhang Y."/>
        </authorList>
    </citation>
    <scope>NUCLEOTIDE SEQUENCE [LARGE SCALE GENOMIC DNA]</scope>
    <source>
        <strain evidence="2">cv. Punajuju</strain>
        <tissue evidence="1">Leaves</tissue>
    </source>
</reference>
<comment type="caution">
    <text evidence="1">The sequence shown here is derived from an EMBL/GenBank/DDBJ whole genome shotgun (WGS) entry which is preliminary data.</text>
</comment>
<name>A0ACB9CZC8_CICIN</name>
<dbReference type="EMBL" id="CM042013">
    <property type="protein sequence ID" value="KAI3739518.1"/>
    <property type="molecule type" value="Genomic_DNA"/>
</dbReference>
<evidence type="ECO:0000313" key="2">
    <source>
        <dbReference type="Proteomes" id="UP001055811"/>
    </source>
</evidence>
<protein>
    <submittedName>
        <fullName evidence="1">Uncharacterized protein</fullName>
    </submittedName>
</protein>
<proteinExistence type="predicted"/>
<accession>A0ACB9CZC8</accession>
<dbReference type="Proteomes" id="UP001055811">
    <property type="component" value="Linkage Group LG05"/>
</dbReference>
<gene>
    <name evidence="1" type="ORF">L2E82_29925</name>
</gene>
<reference evidence="2" key="1">
    <citation type="journal article" date="2022" name="Mol. Ecol. Resour.">
        <title>The genomes of chicory, endive, great burdock and yacon provide insights into Asteraceae palaeo-polyploidization history and plant inulin production.</title>
        <authorList>
            <person name="Fan W."/>
            <person name="Wang S."/>
            <person name="Wang H."/>
            <person name="Wang A."/>
            <person name="Jiang F."/>
            <person name="Liu H."/>
            <person name="Zhao H."/>
            <person name="Xu D."/>
            <person name="Zhang Y."/>
        </authorList>
    </citation>
    <scope>NUCLEOTIDE SEQUENCE [LARGE SCALE GENOMIC DNA]</scope>
    <source>
        <strain evidence="2">cv. Punajuju</strain>
    </source>
</reference>